<sequence length="291" mass="30545">MSAPGPTRQAAGTWLDALARAREDRVPAVLVTVATVRGHAPRAAGAKMVVTADGTWDSVGGGDLEAEAVTRARTMLATGAREPVALDAALTEHAPTRHGVQCCGGEVTLLLDPVPVPPAVCVVGLGHVGAELVRVLSRHDLDLHLVDSREAYVAPYRRDRGGPPAALLDARARLHPHHCPVPELGLTELPTGTHVLVMTHDHAEDVAVVDVALRTDRVASIGLIGSAAKRSRFERRLRAEGHDDAALARVRTPVGLTDLPGKEPATIALGIAVELLRILAEQPATTPAATR</sequence>
<dbReference type="EMBL" id="VFMN01000001">
    <property type="protein sequence ID" value="TQJ09261.1"/>
    <property type="molecule type" value="Genomic_DNA"/>
</dbReference>
<proteinExistence type="predicted"/>
<dbReference type="PANTHER" id="PTHR30388">
    <property type="entry name" value="ALDEHYDE OXIDOREDUCTASE MOLYBDENUM COFACTOR ASSEMBLY PROTEIN"/>
    <property type="match status" value="1"/>
</dbReference>
<dbReference type="Pfam" id="PF13478">
    <property type="entry name" value="XdhC_C"/>
    <property type="match status" value="1"/>
</dbReference>
<dbReference type="InterPro" id="IPR014308">
    <property type="entry name" value="Xanthine_DH_XdhC"/>
</dbReference>
<reference evidence="3 4" key="1">
    <citation type="submission" date="2019-06" db="EMBL/GenBank/DDBJ databases">
        <title>Sequencing the genomes of 1000 actinobacteria strains.</title>
        <authorList>
            <person name="Klenk H.-P."/>
        </authorList>
    </citation>
    <scope>NUCLEOTIDE SEQUENCE [LARGE SCALE GENOMIC DNA]</scope>
    <source>
        <strain evidence="3 4">DSM 18607</strain>
    </source>
</reference>
<dbReference type="Proteomes" id="UP000317893">
    <property type="component" value="Unassembled WGS sequence"/>
</dbReference>
<comment type="caution">
    <text evidence="3">The sequence shown here is derived from an EMBL/GenBank/DDBJ whole genome shotgun (WGS) entry which is preliminary data.</text>
</comment>
<name>A0A542E1P2_9MICO</name>
<gene>
    <name evidence="3" type="ORF">FB458_2371</name>
</gene>
<feature type="domain" description="XdhC Rossmann" evidence="2">
    <location>
        <begin position="121"/>
        <end position="275"/>
    </location>
</feature>
<dbReference type="PANTHER" id="PTHR30388:SF6">
    <property type="entry name" value="XANTHINE DEHYDROGENASE SUBUNIT A-RELATED"/>
    <property type="match status" value="1"/>
</dbReference>
<feature type="domain" description="XdhC- CoxI" evidence="1">
    <location>
        <begin position="22"/>
        <end position="81"/>
    </location>
</feature>
<dbReference type="RefSeq" id="WP_141848661.1">
    <property type="nucleotide sequence ID" value="NZ_BAAAPR010000014.1"/>
</dbReference>
<dbReference type="NCBIfam" id="TIGR02964">
    <property type="entry name" value="xanthine_xdhC"/>
    <property type="match status" value="1"/>
</dbReference>
<dbReference type="Gene3D" id="3.40.50.720">
    <property type="entry name" value="NAD(P)-binding Rossmann-like Domain"/>
    <property type="match status" value="1"/>
</dbReference>
<organism evidence="3 4">
    <name type="scientific">Lapillicoccus jejuensis</name>
    <dbReference type="NCBI Taxonomy" id="402171"/>
    <lineage>
        <taxon>Bacteria</taxon>
        <taxon>Bacillati</taxon>
        <taxon>Actinomycetota</taxon>
        <taxon>Actinomycetes</taxon>
        <taxon>Micrococcales</taxon>
        <taxon>Intrasporangiaceae</taxon>
        <taxon>Lapillicoccus</taxon>
    </lineage>
</organism>
<dbReference type="Pfam" id="PF02625">
    <property type="entry name" value="XdhC_CoxI"/>
    <property type="match status" value="1"/>
</dbReference>
<dbReference type="InterPro" id="IPR027051">
    <property type="entry name" value="XdhC_Rossmann_dom"/>
</dbReference>
<dbReference type="InterPro" id="IPR003777">
    <property type="entry name" value="XdhC_CoxI"/>
</dbReference>
<evidence type="ECO:0000259" key="1">
    <source>
        <dbReference type="Pfam" id="PF02625"/>
    </source>
</evidence>
<dbReference type="AlphaFoldDB" id="A0A542E1P2"/>
<protein>
    <submittedName>
        <fullName evidence="3">Molybdenum cofactor sulfurylase</fullName>
    </submittedName>
</protein>
<dbReference type="InterPro" id="IPR052698">
    <property type="entry name" value="MoCofactor_Util/Proc"/>
</dbReference>
<accession>A0A542E1P2</accession>
<evidence type="ECO:0000313" key="3">
    <source>
        <dbReference type="EMBL" id="TQJ09261.1"/>
    </source>
</evidence>
<keyword evidence="4" id="KW-1185">Reference proteome</keyword>
<evidence type="ECO:0000313" key="4">
    <source>
        <dbReference type="Proteomes" id="UP000317893"/>
    </source>
</evidence>
<evidence type="ECO:0000259" key="2">
    <source>
        <dbReference type="Pfam" id="PF13478"/>
    </source>
</evidence>
<dbReference type="OrthoDB" id="61481at2"/>